<keyword evidence="2" id="KW-1185">Reference proteome</keyword>
<organism evidence="1 2">
    <name type="scientific">Triticum urartu</name>
    <name type="common">Red wild einkorn</name>
    <name type="synonym">Crithodium urartu</name>
    <dbReference type="NCBI Taxonomy" id="4572"/>
    <lineage>
        <taxon>Eukaryota</taxon>
        <taxon>Viridiplantae</taxon>
        <taxon>Streptophyta</taxon>
        <taxon>Embryophyta</taxon>
        <taxon>Tracheophyta</taxon>
        <taxon>Spermatophyta</taxon>
        <taxon>Magnoliopsida</taxon>
        <taxon>Liliopsida</taxon>
        <taxon>Poales</taxon>
        <taxon>Poaceae</taxon>
        <taxon>BOP clade</taxon>
        <taxon>Pooideae</taxon>
        <taxon>Triticodae</taxon>
        <taxon>Triticeae</taxon>
        <taxon>Triticinae</taxon>
        <taxon>Triticum</taxon>
    </lineage>
</organism>
<proteinExistence type="predicted"/>
<evidence type="ECO:0000313" key="1">
    <source>
        <dbReference type="EnsemblPlants" id="TuG1812G0500004424.01.T03.cds435818"/>
    </source>
</evidence>
<accession>A0A8R7QJ90</accession>
<dbReference type="EnsemblPlants" id="TuG1812G0500004424.01.T03">
    <property type="protein sequence ID" value="TuG1812G0500004424.01.T03.cds435818"/>
    <property type="gene ID" value="TuG1812G0500004424.01"/>
</dbReference>
<dbReference type="EnsemblPlants" id="TuG1812G0500004424.01.T01">
    <property type="protein sequence ID" value="TuG1812G0500004424.01.T01.cds435818"/>
    <property type="gene ID" value="TuG1812G0500004424.01"/>
</dbReference>
<evidence type="ECO:0000313" key="2">
    <source>
        <dbReference type="Proteomes" id="UP000015106"/>
    </source>
</evidence>
<reference evidence="1" key="3">
    <citation type="submission" date="2022-06" db="UniProtKB">
        <authorList>
            <consortium name="EnsemblPlants"/>
        </authorList>
    </citation>
    <scope>IDENTIFICATION</scope>
</reference>
<dbReference type="Proteomes" id="UP000015106">
    <property type="component" value="Chromosome 5"/>
</dbReference>
<name>A0A8R7QJ90_TRIUA</name>
<dbReference type="EnsemblPlants" id="TuG1812G0500004424.01.T04">
    <property type="protein sequence ID" value="TuG1812G0500004424.01.T04.cds435825"/>
    <property type="gene ID" value="TuG1812G0500004424.01"/>
</dbReference>
<dbReference type="Gramene" id="TuG1812G0500004424.01.T03">
    <property type="protein sequence ID" value="TuG1812G0500004424.01.T03.cds435818"/>
    <property type="gene ID" value="TuG1812G0500004424.01"/>
</dbReference>
<reference evidence="1" key="2">
    <citation type="submission" date="2018-03" db="EMBL/GenBank/DDBJ databases">
        <title>The Triticum urartu genome reveals the dynamic nature of wheat genome evolution.</title>
        <authorList>
            <person name="Ling H."/>
            <person name="Ma B."/>
            <person name="Shi X."/>
            <person name="Liu H."/>
            <person name="Dong L."/>
            <person name="Sun H."/>
            <person name="Cao Y."/>
            <person name="Gao Q."/>
            <person name="Zheng S."/>
            <person name="Li Y."/>
            <person name="Yu Y."/>
            <person name="Du H."/>
            <person name="Qi M."/>
            <person name="Li Y."/>
            <person name="Yu H."/>
            <person name="Cui Y."/>
            <person name="Wang N."/>
            <person name="Chen C."/>
            <person name="Wu H."/>
            <person name="Zhao Y."/>
            <person name="Zhang J."/>
            <person name="Li Y."/>
            <person name="Zhou W."/>
            <person name="Zhang B."/>
            <person name="Hu W."/>
            <person name="Eijk M."/>
            <person name="Tang J."/>
            <person name="Witsenboer H."/>
            <person name="Zhao S."/>
            <person name="Li Z."/>
            <person name="Zhang A."/>
            <person name="Wang D."/>
            <person name="Liang C."/>
        </authorList>
    </citation>
    <scope>NUCLEOTIDE SEQUENCE [LARGE SCALE GENOMIC DNA]</scope>
    <source>
        <strain evidence="1">cv. G1812</strain>
    </source>
</reference>
<dbReference type="Gramene" id="TuG1812G0500004424.01.T04">
    <property type="protein sequence ID" value="TuG1812G0500004424.01.T04.cds435825"/>
    <property type="gene ID" value="TuG1812G0500004424.01"/>
</dbReference>
<protein>
    <submittedName>
        <fullName evidence="1">Uncharacterized protein</fullName>
    </submittedName>
</protein>
<dbReference type="EnsemblPlants" id="TuG1812G0500004424.01.T05">
    <property type="protein sequence ID" value="TuG1812G0500004424.01.T05.cds435818"/>
    <property type="gene ID" value="TuG1812G0500004424.01"/>
</dbReference>
<dbReference type="Gramene" id="TuG1812G0500004424.01.T05">
    <property type="protein sequence ID" value="TuG1812G0500004424.01.T05.cds435818"/>
    <property type="gene ID" value="TuG1812G0500004424.01"/>
</dbReference>
<dbReference type="AlphaFoldDB" id="A0A8R7QJ90"/>
<dbReference type="Gramene" id="TuG1812G0500004424.01.T02">
    <property type="protein sequence ID" value="TuG1812G0500004424.01.T02.cds435818"/>
    <property type="gene ID" value="TuG1812G0500004424.01"/>
</dbReference>
<dbReference type="Gramene" id="TuG1812G0500004424.01.T01">
    <property type="protein sequence ID" value="TuG1812G0500004424.01.T01.cds435818"/>
    <property type="gene ID" value="TuG1812G0500004424.01"/>
</dbReference>
<dbReference type="EnsemblPlants" id="TuG1812G0500004424.01.T02">
    <property type="protein sequence ID" value="TuG1812G0500004424.01.T02.cds435818"/>
    <property type="gene ID" value="TuG1812G0500004424.01"/>
</dbReference>
<sequence length="127" mass="14469">SLPHSRLPRGHLLPPRLSLSLSLSLSLRSLPRRRLRSPRVAASARLAIAGTYPRRGFAVLPPPFLLSRFVLPPVPSQPPPPSYCRSPLPQPRCRLLPLSHRRPPPPFHLLEKVRWRLDPPCPQRCFR</sequence>
<reference evidence="2" key="1">
    <citation type="journal article" date="2013" name="Nature">
        <title>Draft genome of the wheat A-genome progenitor Triticum urartu.</title>
        <authorList>
            <person name="Ling H.Q."/>
            <person name="Zhao S."/>
            <person name="Liu D."/>
            <person name="Wang J."/>
            <person name="Sun H."/>
            <person name="Zhang C."/>
            <person name="Fan H."/>
            <person name="Li D."/>
            <person name="Dong L."/>
            <person name="Tao Y."/>
            <person name="Gao C."/>
            <person name="Wu H."/>
            <person name="Li Y."/>
            <person name="Cui Y."/>
            <person name="Guo X."/>
            <person name="Zheng S."/>
            <person name="Wang B."/>
            <person name="Yu K."/>
            <person name="Liang Q."/>
            <person name="Yang W."/>
            <person name="Lou X."/>
            <person name="Chen J."/>
            <person name="Feng M."/>
            <person name="Jian J."/>
            <person name="Zhang X."/>
            <person name="Luo G."/>
            <person name="Jiang Y."/>
            <person name="Liu J."/>
            <person name="Wang Z."/>
            <person name="Sha Y."/>
            <person name="Zhang B."/>
            <person name="Wu H."/>
            <person name="Tang D."/>
            <person name="Shen Q."/>
            <person name="Xue P."/>
            <person name="Zou S."/>
            <person name="Wang X."/>
            <person name="Liu X."/>
            <person name="Wang F."/>
            <person name="Yang Y."/>
            <person name="An X."/>
            <person name="Dong Z."/>
            <person name="Zhang K."/>
            <person name="Zhang X."/>
            <person name="Luo M.C."/>
            <person name="Dvorak J."/>
            <person name="Tong Y."/>
            <person name="Wang J."/>
            <person name="Yang H."/>
            <person name="Li Z."/>
            <person name="Wang D."/>
            <person name="Zhang A."/>
            <person name="Wang J."/>
        </authorList>
    </citation>
    <scope>NUCLEOTIDE SEQUENCE</scope>
    <source>
        <strain evidence="2">cv. G1812</strain>
    </source>
</reference>